<feature type="repeat" description="ANK" evidence="7">
    <location>
        <begin position="184"/>
        <end position="206"/>
    </location>
</feature>
<evidence type="ECO:0000313" key="12">
    <source>
        <dbReference type="Proteomes" id="UP000811246"/>
    </source>
</evidence>
<reference evidence="11" key="1">
    <citation type="submission" date="2021-01" db="EMBL/GenBank/DDBJ databases">
        <authorList>
            <person name="Lovell J.T."/>
            <person name="Bentley N."/>
            <person name="Bhattarai G."/>
            <person name="Jenkins J.W."/>
            <person name="Sreedasyam A."/>
            <person name="Alarcon Y."/>
            <person name="Bock C."/>
            <person name="Boston L."/>
            <person name="Carlson J."/>
            <person name="Cervantes K."/>
            <person name="Clermont K."/>
            <person name="Krom N."/>
            <person name="Kubenka K."/>
            <person name="Mamidi S."/>
            <person name="Mattison C."/>
            <person name="Monteros M."/>
            <person name="Pisani C."/>
            <person name="Plott C."/>
            <person name="Rajasekar S."/>
            <person name="Rhein H.S."/>
            <person name="Rohla C."/>
            <person name="Song M."/>
            <person name="Hilaire R.S."/>
            <person name="Shu S."/>
            <person name="Wells L."/>
            <person name="Wang X."/>
            <person name="Webber J."/>
            <person name="Heerema R.J."/>
            <person name="Klein P."/>
            <person name="Conner P."/>
            <person name="Grauke L."/>
            <person name="Grimwood J."/>
            <person name="Schmutz J."/>
            <person name="Randall J.J."/>
        </authorList>
    </citation>
    <scope>NUCLEOTIDE SEQUENCE</scope>
    <source>
        <tissue evidence="11">Leaf</tissue>
    </source>
</reference>
<dbReference type="Proteomes" id="UP000811246">
    <property type="component" value="Chromosome 3"/>
</dbReference>
<feature type="transmembrane region" description="Helical" evidence="9">
    <location>
        <begin position="402"/>
        <end position="421"/>
    </location>
</feature>
<comment type="subcellular location">
    <subcellularLocation>
        <location evidence="1">Membrane</location>
        <topology evidence="1">Multi-pass membrane protein</topology>
    </subcellularLocation>
</comment>
<gene>
    <name evidence="11" type="ORF">I3842_03G107600</name>
</gene>
<dbReference type="InterPro" id="IPR026961">
    <property type="entry name" value="PGG_dom"/>
</dbReference>
<evidence type="ECO:0000256" key="4">
    <source>
        <dbReference type="ARBA" id="ARBA00022989"/>
    </source>
</evidence>
<feature type="repeat" description="ANK" evidence="7">
    <location>
        <begin position="79"/>
        <end position="112"/>
    </location>
</feature>
<dbReference type="PROSITE" id="PS50297">
    <property type="entry name" value="ANK_REP_REGION"/>
    <property type="match status" value="3"/>
</dbReference>
<feature type="transmembrane region" description="Helical" evidence="9">
    <location>
        <begin position="441"/>
        <end position="466"/>
    </location>
</feature>
<dbReference type="GO" id="GO:0005886">
    <property type="term" value="C:plasma membrane"/>
    <property type="evidence" value="ECO:0007669"/>
    <property type="project" value="TreeGrafter"/>
</dbReference>
<name>A0A922FJE8_CARIL</name>
<evidence type="ECO:0000256" key="6">
    <source>
        <dbReference type="ARBA" id="ARBA00023136"/>
    </source>
</evidence>
<protein>
    <recommendedName>
        <fullName evidence="10">PGG domain-containing protein</fullName>
    </recommendedName>
</protein>
<evidence type="ECO:0000259" key="10">
    <source>
        <dbReference type="Pfam" id="PF13962"/>
    </source>
</evidence>
<feature type="region of interest" description="Disordered" evidence="8">
    <location>
        <begin position="254"/>
        <end position="281"/>
    </location>
</feature>
<organism evidence="11 12">
    <name type="scientific">Carya illinoinensis</name>
    <name type="common">Pecan</name>
    <dbReference type="NCBI Taxonomy" id="32201"/>
    <lineage>
        <taxon>Eukaryota</taxon>
        <taxon>Viridiplantae</taxon>
        <taxon>Streptophyta</taxon>
        <taxon>Embryophyta</taxon>
        <taxon>Tracheophyta</taxon>
        <taxon>Spermatophyta</taxon>
        <taxon>Magnoliopsida</taxon>
        <taxon>eudicotyledons</taxon>
        <taxon>Gunneridae</taxon>
        <taxon>Pentapetalae</taxon>
        <taxon>rosids</taxon>
        <taxon>fabids</taxon>
        <taxon>Fagales</taxon>
        <taxon>Juglandaceae</taxon>
        <taxon>Carya</taxon>
    </lineage>
</organism>
<dbReference type="PANTHER" id="PTHR24186">
    <property type="entry name" value="PROTEIN PHOSPHATASE 1 REGULATORY SUBUNIT"/>
    <property type="match status" value="1"/>
</dbReference>
<dbReference type="PROSITE" id="PS50088">
    <property type="entry name" value="ANK_REPEAT"/>
    <property type="match status" value="4"/>
</dbReference>
<feature type="repeat" description="ANK" evidence="7">
    <location>
        <begin position="148"/>
        <end position="180"/>
    </location>
</feature>
<evidence type="ECO:0000256" key="3">
    <source>
        <dbReference type="ARBA" id="ARBA00022737"/>
    </source>
</evidence>
<evidence type="ECO:0000313" key="11">
    <source>
        <dbReference type="EMBL" id="KAG6721307.1"/>
    </source>
</evidence>
<evidence type="ECO:0000256" key="5">
    <source>
        <dbReference type="ARBA" id="ARBA00023043"/>
    </source>
</evidence>
<accession>A0A922FJE8</accession>
<evidence type="ECO:0000256" key="1">
    <source>
        <dbReference type="ARBA" id="ARBA00004141"/>
    </source>
</evidence>
<keyword evidence="5 7" id="KW-0040">ANK repeat</keyword>
<keyword evidence="4 9" id="KW-1133">Transmembrane helix</keyword>
<comment type="caution">
    <text evidence="11">The sequence shown here is derived from an EMBL/GenBank/DDBJ whole genome shotgun (WGS) entry which is preliminary data.</text>
</comment>
<sequence length="491" mass="54931">MDASHDNADNTVALYEASFNGCVSTLNTLVQRDRLILHKISLTSFTETPLHIAALLGHLHFTNALLSRKPKLAEKVDSLGRTALHLACAEGHTQVVKAILLQAQADICLVPDQEERIPLHLAAMRGHIDVIKELLTAQPQSIFLVNLDGYNILHLCVQYNSLDALKLLVDSSTNVDFVNCKDNDGNSILHLATMLGQTKTIKYLLSIPQIKREANAINRIGNTALDVSEACHRDFNCLKIQDILKAAGVRRSKDLNSPPLPTPVLRSAETHEPTQSFTGEQSAQSRFRKWGRYFYLRVWAKYLQYQGNWVDETRGTLMLVATVIATMTFQAGINPPGGVWQQDTKNGTFGCNSSMCAAGTAILSYSETYQYFLSFNTTSFVAALTVVLLVTSGFPLRSKGIIWFLTLTMFIAIYSVLLAYIKAVKLVNPTYFQDYLLITTVLPGIWFLLQQVLGAIHVIRFLFWIIRKLFKFMRCYRLTKRPANDANAINV</sequence>
<dbReference type="PANTHER" id="PTHR24186:SF37">
    <property type="entry name" value="PGG DOMAIN-CONTAINING PROTEIN"/>
    <property type="match status" value="1"/>
</dbReference>
<proteinExistence type="predicted"/>
<keyword evidence="6 9" id="KW-0472">Membrane</keyword>
<keyword evidence="3" id="KW-0677">Repeat</keyword>
<evidence type="ECO:0000256" key="7">
    <source>
        <dbReference type="PROSITE-ProRule" id="PRU00023"/>
    </source>
</evidence>
<dbReference type="SMART" id="SM00248">
    <property type="entry name" value="ANK"/>
    <property type="match status" value="6"/>
</dbReference>
<dbReference type="InterPro" id="IPR002110">
    <property type="entry name" value="Ankyrin_rpt"/>
</dbReference>
<dbReference type="EMBL" id="CM031827">
    <property type="protein sequence ID" value="KAG6721307.1"/>
    <property type="molecule type" value="Genomic_DNA"/>
</dbReference>
<keyword evidence="2 9" id="KW-0812">Transmembrane</keyword>
<evidence type="ECO:0000256" key="9">
    <source>
        <dbReference type="SAM" id="Phobius"/>
    </source>
</evidence>
<dbReference type="Pfam" id="PF13962">
    <property type="entry name" value="PGG"/>
    <property type="match status" value="1"/>
</dbReference>
<feature type="repeat" description="ANK" evidence="7">
    <location>
        <begin position="114"/>
        <end position="135"/>
    </location>
</feature>
<dbReference type="AlphaFoldDB" id="A0A922FJE8"/>
<feature type="transmembrane region" description="Helical" evidence="9">
    <location>
        <begin position="371"/>
        <end position="390"/>
    </location>
</feature>
<evidence type="ECO:0000256" key="8">
    <source>
        <dbReference type="SAM" id="MobiDB-lite"/>
    </source>
</evidence>
<dbReference type="Pfam" id="PF12796">
    <property type="entry name" value="Ank_2"/>
    <property type="match status" value="2"/>
</dbReference>
<evidence type="ECO:0000256" key="2">
    <source>
        <dbReference type="ARBA" id="ARBA00022692"/>
    </source>
</evidence>
<feature type="domain" description="PGG" evidence="10">
    <location>
        <begin position="308"/>
        <end position="424"/>
    </location>
</feature>